<name>A0ABT8W7Y8_9FLAO</name>
<evidence type="ECO:0000259" key="1">
    <source>
        <dbReference type="Pfam" id="PF01841"/>
    </source>
</evidence>
<dbReference type="PANTHER" id="PTHR35532">
    <property type="entry name" value="SIMILAR TO POLYHYDROXYALKANOATE DEPOLYMERASE"/>
    <property type="match status" value="1"/>
</dbReference>
<proteinExistence type="predicted"/>
<dbReference type="InterPro" id="IPR002931">
    <property type="entry name" value="Transglutaminase-like"/>
</dbReference>
<gene>
    <name evidence="2" type="ORF">Q4Q35_05440</name>
</gene>
<organism evidence="2 3">
    <name type="scientific">Flavivirga aquimarina</name>
    <dbReference type="NCBI Taxonomy" id="2027862"/>
    <lineage>
        <taxon>Bacteria</taxon>
        <taxon>Pseudomonadati</taxon>
        <taxon>Bacteroidota</taxon>
        <taxon>Flavobacteriia</taxon>
        <taxon>Flavobacteriales</taxon>
        <taxon>Flavobacteriaceae</taxon>
        <taxon>Flavivirga</taxon>
    </lineage>
</organism>
<dbReference type="PANTHER" id="PTHR35532:SF5">
    <property type="entry name" value="CARBOHYDRATE-BINDING DOMAIN-CONTAINING PROTEIN"/>
    <property type="match status" value="1"/>
</dbReference>
<reference evidence="2" key="1">
    <citation type="submission" date="2023-07" db="EMBL/GenBank/DDBJ databases">
        <title>Two novel species in the genus Flavivirga.</title>
        <authorList>
            <person name="Kwon K."/>
        </authorList>
    </citation>
    <scope>NUCLEOTIDE SEQUENCE</scope>
    <source>
        <strain evidence="2">KCTC 52353</strain>
    </source>
</reference>
<dbReference type="Pfam" id="PF01841">
    <property type="entry name" value="Transglut_core"/>
    <property type="match status" value="1"/>
</dbReference>
<dbReference type="EMBL" id="JAUOEK010000068">
    <property type="protein sequence ID" value="MDO5969245.1"/>
    <property type="molecule type" value="Genomic_DNA"/>
</dbReference>
<accession>A0ABT8W7Y8</accession>
<keyword evidence="3" id="KW-1185">Reference proteome</keyword>
<comment type="caution">
    <text evidence="2">The sequence shown here is derived from an EMBL/GenBank/DDBJ whole genome shotgun (WGS) entry which is preliminary data.</text>
</comment>
<sequence length="515" mass="60240">MVLKIQTFLMLFISFLSFGQKNRTEVLQNYNNVLKEVQSHYKDDPNTYKLKAANFLLTNLYSHKSLISEFSTKEGDPYNFNEFNYDNIDSAENDLKSFIKAGGKHKFISIYDIEKVTSSFIISIVDSSIKAWESSPWKGSYDFNTFCEYILPYRNTFEPVGNNWKQRYYERYHSLINDSEDKEDPIAVCTSLLQEMDYFEFQKKRTLPQPALSIDQMHFRKKGKCEDLASIALLNARAIGLAVTYDFTPHNAASSNSHYWNTIINKNGDHIPFNGSLDLPYNYNANHRRLGKVFRKVFSNPKNNLRKFVKVNQIPEKKLKDPHIIDVTDEYVDTYNIDYKFSNTKDQKVAYITVFNKNKWRAVWWSKISNGITKFTDMGSNIVYLPALTKEMIDNGGKRVSLAYEKYPIWLDKKGNQTVLKPNFKNSFSCSISRDNEEVGPYRDFNTVELIDGQLFNLYYWEGEWKMITKQKVKGTSLSFSGLPKNTLFRLTPENPDRFERIFLIDDTNCKIIWF</sequence>
<evidence type="ECO:0000313" key="3">
    <source>
        <dbReference type="Proteomes" id="UP001176883"/>
    </source>
</evidence>
<protein>
    <recommendedName>
        <fullName evidence="1">Transglutaminase-like domain-containing protein</fullName>
    </recommendedName>
</protein>
<dbReference type="Proteomes" id="UP001176883">
    <property type="component" value="Unassembled WGS sequence"/>
</dbReference>
<feature type="domain" description="Transglutaminase-like" evidence="1">
    <location>
        <begin position="182"/>
        <end position="273"/>
    </location>
</feature>
<dbReference type="RefSeq" id="WP_303276933.1">
    <property type="nucleotide sequence ID" value="NZ_JAUOEK010000068.1"/>
</dbReference>
<evidence type="ECO:0000313" key="2">
    <source>
        <dbReference type="EMBL" id="MDO5969245.1"/>
    </source>
</evidence>